<sequence length="137" mass="15807">MKTVFDTGASHINVLNDIIRAKYHGEGKLYAKGEFDRWFADYDAILDVTSFFAPDLVAAYPDAKFILTTRDPQRWVRSVNDTMLKMTTIITTFPIRYMGCISKFMAAWVEFARLALRHLWKDKKPGTDAEAIKTYNE</sequence>
<dbReference type="Pfam" id="PF17784">
    <property type="entry name" value="Sulfotransfer_4"/>
    <property type="match status" value="1"/>
</dbReference>
<dbReference type="InterPro" id="IPR027417">
    <property type="entry name" value="P-loop_NTPase"/>
</dbReference>
<dbReference type="Proteomes" id="UP001320420">
    <property type="component" value="Unassembled WGS sequence"/>
</dbReference>
<dbReference type="InterPro" id="IPR040632">
    <property type="entry name" value="Sulfotransfer_4"/>
</dbReference>
<proteinExistence type="predicted"/>
<comment type="caution">
    <text evidence="1">The sequence shown here is derived from an EMBL/GenBank/DDBJ whole genome shotgun (WGS) entry which is preliminary data.</text>
</comment>
<evidence type="ECO:0000313" key="1">
    <source>
        <dbReference type="EMBL" id="KAK7739783.1"/>
    </source>
</evidence>
<organism evidence="1 2">
    <name type="scientific">Diatrype stigma</name>
    <dbReference type="NCBI Taxonomy" id="117547"/>
    <lineage>
        <taxon>Eukaryota</taxon>
        <taxon>Fungi</taxon>
        <taxon>Dikarya</taxon>
        <taxon>Ascomycota</taxon>
        <taxon>Pezizomycotina</taxon>
        <taxon>Sordariomycetes</taxon>
        <taxon>Xylariomycetidae</taxon>
        <taxon>Xylariales</taxon>
        <taxon>Diatrypaceae</taxon>
        <taxon>Diatrype</taxon>
    </lineage>
</organism>
<dbReference type="SUPFAM" id="SSF52540">
    <property type="entry name" value="P-loop containing nucleoside triphosphate hydrolases"/>
    <property type="match status" value="1"/>
</dbReference>
<reference evidence="1 2" key="1">
    <citation type="submission" date="2024-02" db="EMBL/GenBank/DDBJ databases">
        <title>De novo assembly and annotation of 12 fungi associated with fruit tree decline syndrome in Ontario, Canada.</title>
        <authorList>
            <person name="Sulman M."/>
            <person name="Ellouze W."/>
            <person name="Ilyukhin E."/>
        </authorList>
    </citation>
    <scope>NUCLEOTIDE SEQUENCE [LARGE SCALE GENOMIC DNA]</scope>
    <source>
        <strain evidence="1 2">M11/M66-122</strain>
    </source>
</reference>
<protein>
    <submittedName>
        <fullName evidence="1">Uncharacterized protein</fullName>
    </submittedName>
</protein>
<keyword evidence="2" id="KW-1185">Reference proteome</keyword>
<gene>
    <name evidence="1" type="ORF">SLS62_011225</name>
</gene>
<dbReference type="Gene3D" id="3.40.50.300">
    <property type="entry name" value="P-loop containing nucleotide triphosphate hydrolases"/>
    <property type="match status" value="1"/>
</dbReference>
<dbReference type="PANTHER" id="PTHR36978">
    <property type="entry name" value="P-LOOP CONTAINING NUCLEOTIDE TRIPHOSPHATE HYDROLASE"/>
    <property type="match status" value="1"/>
</dbReference>
<dbReference type="PANTHER" id="PTHR36978:SF4">
    <property type="entry name" value="P-LOOP CONTAINING NUCLEOSIDE TRIPHOSPHATE HYDROLASE PROTEIN"/>
    <property type="match status" value="1"/>
</dbReference>
<accession>A0AAN9YG39</accession>
<evidence type="ECO:0000313" key="2">
    <source>
        <dbReference type="Proteomes" id="UP001320420"/>
    </source>
</evidence>
<dbReference type="EMBL" id="JAKJXP020000179">
    <property type="protein sequence ID" value="KAK7739783.1"/>
    <property type="molecule type" value="Genomic_DNA"/>
</dbReference>
<dbReference type="AlphaFoldDB" id="A0AAN9YG39"/>
<name>A0AAN9YG39_9PEZI</name>